<dbReference type="AlphaFoldDB" id="A0A067G839"/>
<dbReference type="InterPro" id="IPR006652">
    <property type="entry name" value="Kelch_1"/>
</dbReference>
<dbReference type="SMR" id="A0A067G839"/>
<reference evidence="1 2" key="1">
    <citation type="submission" date="2014-04" db="EMBL/GenBank/DDBJ databases">
        <authorList>
            <consortium name="International Citrus Genome Consortium"/>
            <person name="Gmitter F."/>
            <person name="Chen C."/>
            <person name="Farmerie W."/>
            <person name="Harkins T."/>
            <person name="Desany B."/>
            <person name="Mohiuddin M."/>
            <person name="Kodira C."/>
            <person name="Borodovsky M."/>
            <person name="Lomsadze A."/>
            <person name="Burns P."/>
            <person name="Jenkins J."/>
            <person name="Prochnik S."/>
            <person name="Shu S."/>
            <person name="Chapman J."/>
            <person name="Pitluck S."/>
            <person name="Schmutz J."/>
            <person name="Rokhsar D."/>
        </authorList>
    </citation>
    <scope>NUCLEOTIDE SEQUENCE</scope>
</reference>
<evidence type="ECO:0000313" key="1">
    <source>
        <dbReference type="EMBL" id="KDO75823.1"/>
    </source>
</evidence>
<proteinExistence type="predicted"/>
<evidence type="ECO:0000313" key="2">
    <source>
        <dbReference type="Proteomes" id="UP000027120"/>
    </source>
</evidence>
<dbReference type="SMART" id="SM00612">
    <property type="entry name" value="Kelch"/>
    <property type="match status" value="2"/>
</dbReference>
<dbReference type="Proteomes" id="UP000027120">
    <property type="component" value="Unassembled WGS sequence"/>
</dbReference>
<organism evidence="1 2">
    <name type="scientific">Citrus sinensis</name>
    <name type="common">Sweet orange</name>
    <name type="synonym">Citrus aurantium var. sinensis</name>
    <dbReference type="NCBI Taxonomy" id="2711"/>
    <lineage>
        <taxon>Eukaryota</taxon>
        <taxon>Viridiplantae</taxon>
        <taxon>Streptophyta</taxon>
        <taxon>Embryophyta</taxon>
        <taxon>Tracheophyta</taxon>
        <taxon>Spermatophyta</taxon>
        <taxon>Magnoliopsida</taxon>
        <taxon>eudicotyledons</taxon>
        <taxon>Gunneridae</taxon>
        <taxon>Pentapetalae</taxon>
        <taxon>rosids</taxon>
        <taxon>malvids</taxon>
        <taxon>Sapindales</taxon>
        <taxon>Rutaceae</taxon>
        <taxon>Aurantioideae</taxon>
        <taxon>Citrus</taxon>
    </lineage>
</organism>
<dbReference type="Pfam" id="PF01344">
    <property type="entry name" value="Kelch_1"/>
    <property type="match status" value="1"/>
</dbReference>
<dbReference type="Gene3D" id="2.120.10.80">
    <property type="entry name" value="Kelch-type beta propeller"/>
    <property type="match status" value="1"/>
</dbReference>
<sequence length="371" mass="41382">MDSLTSSPSPPTERNPSGHLILASFCLREPGPRSNISNWLASYNPSNNTWSHVSHIPDLLENHVLKGFSIVSLGDSVYIIGGLLCHKERAHNSDESDDFVDAYDKVLAWVLRYNVKSNEWTRCAPLSVPRYDFACTVCDNKIYVAGGKSNLFSAKGTASAEVYHPELDQWTPLPNMSTLRYKCVGVTWQGKIHVVSGFAQRADSDGSVHFTERSSAEVYDTQAGKWDLVARMWQLDIPPNQIVEVDNRLFSSGDCLKAWKGHIESYDGELNMWDEVNGSCLQTLSSPVSTSSTNTEDWPPIQRLYLTMAPIGTHLYFLAGYRMAGELARTMSMVHIFDTAAKSDAWRSFEPIVEEGEKELCSHCCVVQLSS</sequence>
<protein>
    <submittedName>
        <fullName evidence="1">Uncharacterized protein</fullName>
    </submittedName>
</protein>
<dbReference type="SUPFAM" id="SSF117281">
    <property type="entry name" value="Kelch motif"/>
    <property type="match status" value="1"/>
</dbReference>
<dbReference type="PaxDb" id="2711-XP_006467857.1"/>
<keyword evidence="2" id="KW-1185">Reference proteome</keyword>
<gene>
    <name evidence="1" type="ORF">CISIN_1g042957mg</name>
</gene>
<dbReference type="EMBL" id="KK784882">
    <property type="protein sequence ID" value="KDO75823.1"/>
    <property type="molecule type" value="Genomic_DNA"/>
</dbReference>
<dbReference type="PANTHER" id="PTHR47365">
    <property type="entry name" value="PLANT PROTEIN, PUTATIVE-RELATED"/>
    <property type="match status" value="1"/>
</dbReference>
<accession>A0A067G839</accession>
<name>A0A067G839_CITSI</name>
<dbReference type="PANTHER" id="PTHR47365:SF1">
    <property type="entry name" value="F-BOX_KELCH-REPEAT PROTEIN"/>
    <property type="match status" value="1"/>
</dbReference>
<dbReference type="eggNOG" id="KOG1072">
    <property type="taxonomic scope" value="Eukaryota"/>
</dbReference>
<dbReference type="InterPro" id="IPR015915">
    <property type="entry name" value="Kelch-typ_b-propeller"/>
</dbReference>